<evidence type="ECO:0000256" key="2">
    <source>
        <dbReference type="ARBA" id="ARBA00022692"/>
    </source>
</evidence>
<gene>
    <name evidence="8" type="ORF">AB6A40_002952</name>
</gene>
<feature type="domain" description="Reticulon" evidence="7">
    <location>
        <begin position="58"/>
        <end position="259"/>
    </location>
</feature>
<dbReference type="PANTHER" id="PTHR45799">
    <property type="entry name" value="RETICULON-LIKE PROTEIN"/>
    <property type="match status" value="1"/>
</dbReference>
<comment type="subcellular location">
    <subcellularLocation>
        <location evidence="1 6">Endoplasmic reticulum membrane</location>
        <topology evidence="1 6">Multi-pass membrane protein</topology>
    </subcellularLocation>
</comment>
<sequence>MSEEESGYLWSGLMSCTSCLIRTLFRGALTTALIASVVFALNYVAQLGASALQEHKDLLALIYWRDPKKSGATLAAIIVALLLFASFPVVSLLSYAGLTLLLLTIGFRCFKLGQSMMQKGDSSNPFQEYLNKDLTCSKECAYKKVDQIIEKGTPLVDHARRLFLVENIQDSLKLALLLWAFTYVGSWFSGTCLLIMFVLGVFSIPKFYEVYKEPIDKNLEVVKAKVDEVTKKVHDKVPFLKEASKPASTTVTLAPSEEEHPKTN</sequence>
<feature type="transmembrane region" description="Helical" evidence="6">
    <location>
        <begin position="176"/>
        <end position="204"/>
    </location>
</feature>
<dbReference type="InterPro" id="IPR003388">
    <property type="entry name" value="Reticulon"/>
</dbReference>
<evidence type="ECO:0000256" key="4">
    <source>
        <dbReference type="ARBA" id="ARBA00022989"/>
    </source>
</evidence>
<accession>A0ABD6EH15</accession>
<keyword evidence="2 6" id="KW-0812">Transmembrane</keyword>
<evidence type="ECO:0000256" key="1">
    <source>
        <dbReference type="ARBA" id="ARBA00004477"/>
    </source>
</evidence>
<dbReference type="InterPro" id="IPR046964">
    <property type="entry name" value="RTN1-4"/>
</dbReference>
<feature type="transmembrane region" description="Helical" evidence="6">
    <location>
        <begin position="31"/>
        <end position="49"/>
    </location>
</feature>
<evidence type="ECO:0000256" key="5">
    <source>
        <dbReference type="ARBA" id="ARBA00023136"/>
    </source>
</evidence>
<dbReference type="EMBL" id="JBGFUD010001409">
    <property type="protein sequence ID" value="MFH4976243.1"/>
    <property type="molecule type" value="Genomic_DNA"/>
</dbReference>
<keyword evidence="9" id="KW-1185">Reference proteome</keyword>
<evidence type="ECO:0000256" key="6">
    <source>
        <dbReference type="RuleBase" id="RU363132"/>
    </source>
</evidence>
<dbReference type="Pfam" id="PF02453">
    <property type="entry name" value="Reticulon"/>
    <property type="match status" value="1"/>
</dbReference>
<dbReference type="Proteomes" id="UP001608902">
    <property type="component" value="Unassembled WGS sequence"/>
</dbReference>
<protein>
    <recommendedName>
        <fullName evidence="6">Reticulon-like protein</fullName>
    </recommendedName>
</protein>
<keyword evidence="3 6" id="KW-0256">Endoplasmic reticulum</keyword>
<organism evidence="8 9">
    <name type="scientific">Gnathostoma spinigerum</name>
    <dbReference type="NCBI Taxonomy" id="75299"/>
    <lineage>
        <taxon>Eukaryota</taxon>
        <taxon>Metazoa</taxon>
        <taxon>Ecdysozoa</taxon>
        <taxon>Nematoda</taxon>
        <taxon>Chromadorea</taxon>
        <taxon>Rhabditida</taxon>
        <taxon>Spirurina</taxon>
        <taxon>Gnathostomatomorpha</taxon>
        <taxon>Gnathostomatoidea</taxon>
        <taxon>Gnathostomatidae</taxon>
        <taxon>Gnathostoma</taxon>
    </lineage>
</organism>
<evidence type="ECO:0000259" key="7">
    <source>
        <dbReference type="PROSITE" id="PS50845"/>
    </source>
</evidence>
<dbReference type="GO" id="GO:0005789">
    <property type="term" value="C:endoplasmic reticulum membrane"/>
    <property type="evidence" value="ECO:0007669"/>
    <property type="project" value="UniProtKB-SubCell"/>
</dbReference>
<dbReference type="AlphaFoldDB" id="A0ABD6EH15"/>
<proteinExistence type="predicted"/>
<reference evidence="8 9" key="1">
    <citation type="submission" date="2024-08" db="EMBL/GenBank/DDBJ databases">
        <title>Gnathostoma spinigerum genome.</title>
        <authorList>
            <person name="Gonzalez-Bertolin B."/>
            <person name="Monzon S."/>
            <person name="Zaballos A."/>
            <person name="Jimenez P."/>
            <person name="Dekumyoy P."/>
            <person name="Varona S."/>
            <person name="Cuesta I."/>
            <person name="Sumanam S."/>
            <person name="Adisakwattana P."/>
            <person name="Gasser R.B."/>
            <person name="Hernandez-Gonzalez A."/>
            <person name="Young N.D."/>
            <person name="Perteguer M.J."/>
        </authorList>
    </citation>
    <scope>NUCLEOTIDE SEQUENCE [LARGE SCALE GENOMIC DNA]</scope>
    <source>
        <strain evidence="8">AL3</strain>
        <tissue evidence="8">Liver</tissue>
    </source>
</reference>
<evidence type="ECO:0000313" key="9">
    <source>
        <dbReference type="Proteomes" id="UP001608902"/>
    </source>
</evidence>
<feature type="transmembrane region" description="Helical" evidence="6">
    <location>
        <begin position="70"/>
        <end position="87"/>
    </location>
</feature>
<name>A0ABD6EH15_9BILA</name>
<keyword evidence="4 6" id="KW-1133">Transmembrane helix</keyword>
<dbReference type="PANTHER" id="PTHR45799:SF2">
    <property type="entry name" value="RETICULON-LIKE PROTEIN"/>
    <property type="match status" value="1"/>
</dbReference>
<keyword evidence="5 6" id="KW-0472">Membrane</keyword>
<dbReference type="Gene3D" id="1.20.5.2480">
    <property type="match status" value="1"/>
</dbReference>
<evidence type="ECO:0000313" key="8">
    <source>
        <dbReference type="EMBL" id="MFH4976243.1"/>
    </source>
</evidence>
<dbReference type="PROSITE" id="PS50845">
    <property type="entry name" value="RETICULON"/>
    <property type="match status" value="1"/>
</dbReference>
<evidence type="ECO:0000256" key="3">
    <source>
        <dbReference type="ARBA" id="ARBA00022824"/>
    </source>
</evidence>
<comment type="caution">
    <text evidence="8">The sequence shown here is derived from an EMBL/GenBank/DDBJ whole genome shotgun (WGS) entry which is preliminary data.</text>
</comment>